<reference evidence="2 3" key="1">
    <citation type="submission" date="2018-04" db="EMBL/GenBank/DDBJ databases">
        <title>Genomic Encyclopedia of Type Strains, Phase IV (KMG-IV): sequencing the most valuable type-strain genomes for metagenomic binning, comparative biology and taxonomic classification.</title>
        <authorList>
            <person name="Goeker M."/>
        </authorList>
    </citation>
    <scope>NUCLEOTIDE SEQUENCE [LARGE SCALE GENOMIC DNA]</scope>
    <source>
        <strain evidence="2 3">DSM 28688</strain>
    </source>
</reference>
<name>A0A2U1CVY1_9GAMM</name>
<dbReference type="RefSeq" id="WP_116919327.1">
    <property type="nucleotide sequence ID" value="NZ_QEKQ01000006.1"/>
</dbReference>
<organism evidence="2 3">
    <name type="scientific">Tamilnaduibacter salinus</name>
    <dbReference type="NCBI Taxonomy" id="1484056"/>
    <lineage>
        <taxon>Bacteria</taxon>
        <taxon>Pseudomonadati</taxon>
        <taxon>Pseudomonadota</taxon>
        <taxon>Gammaproteobacteria</taxon>
        <taxon>Pseudomonadales</taxon>
        <taxon>Marinobacteraceae</taxon>
        <taxon>Tamilnaduibacter</taxon>
    </lineage>
</organism>
<gene>
    <name evidence="2" type="ORF">C8D92_106158</name>
</gene>
<evidence type="ECO:0000313" key="3">
    <source>
        <dbReference type="Proteomes" id="UP000245887"/>
    </source>
</evidence>
<sequence length="178" mass="20379">MTNDRSLWLLRKGLILLPVLLVLALARCTSEPADEDSKMVSAADYEPPAKEQSEEARPFTANDIKAAMRKHIQKRTEHGNPGVFEITDPRTSQTLALQFQTIHDPVRTMGGGHYFACTNFAAVGNPYKTYDLDFWLQMHDGELVVYEENVHKLPVHEGGEWRQQPRYNFVNDRINLLR</sequence>
<dbReference type="Proteomes" id="UP000245887">
    <property type="component" value="Unassembled WGS sequence"/>
</dbReference>
<dbReference type="AlphaFoldDB" id="A0A2U1CVY1"/>
<accession>A0A2U1CVY1</accession>
<feature type="compositionally biased region" description="Basic and acidic residues" evidence="1">
    <location>
        <begin position="47"/>
        <end position="57"/>
    </location>
</feature>
<dbReference type="EMBL" id="QEKQ01000006">
    <property type="protein sequence ID" value="PVY75897.1"/>
    <property type="molecule type" value="Genomic_DNA"/>
</dbReference>
<evidence type="ECO:0000313" key="2">
    <source>
        <dbReference type="EMBL" id="PVY75897.1"/>
    </source>
</evidence>
<comment type="caution">
    <text evidence="2">The sequence shown here is derived from an EMBL/GenBank/DDBJ whole genome shotgun (WGS) entry which is preliminary data.</text>
</comment>
<dbReference type="OrthoDB" id="8434755at2"/>
<evidence type="ECO:0000256" key="1">
    <source>
        <dbReference type="SAM" id="MobiDB-lite"/>
    </source>
</evidence>
<feature type="region of interest" description="Disordered" evidence="1">
    <location>
        <begin position="36"/>
        <end position="58"/>
    </location>
</feature>
<proteinExistence type="predicted"/>
<protein>
    <submittedName>
        <fullName evidence="2">Uncharacterized protein</fullName>
    </submittedName>
</protein>